<sequence length="61" mass="7019">MRYHKPRSILGHDEALDRIADGLMERLTPLIDIADQLAILYDTETLTRVRHDVACYLDPPT</sequence>
<dbReference type="RefSeq" id="WP_344348354.1">
    <property type="nucleotide sequence ID" value="NZ_BAAASM010000015.1"/>
</dbReference>
<keyword evidence="2" id="KW-1185">Reference proteome</keyword>
<gene>
    <name evidence="1" type="ORF">ACFP3J_08055</name>
</gene>
<protein>
    <submittedName>
        <fullName evidence="1">Uncharacterized protein</fullName>
    </submittedName>
</protein>
<reference evidence="2" key="1">
    <citation type="journal article" date="2019" name="Int. J. Syst. Evol. Microbiol.">
        <title>The Global Catalogue of Microorganisms (GCM) 10K type strain sequencing project: providing services to taxonomists for standard genome sequencing and annotation.</title>
        <authorList>
            <consortium name="The Broad Institute Genomics Platform"/>
            <consortium name="The Broad Institute Genome Sequencing Center for Infectious Disease"/>
            <person name="Wu L."/>
            <person name="Ma J."/>
        </authorList>
    </citation>
    <scope>NUCLEOTIDE SEQUENCE [LARGE SCALE GENOMIC DNA]</scope>
    <source>
        <strain evidence="2">KCTC 5701</strain>
    </source>
</reference>
<organism evidence="1 2">
    <name type="scientific">Streptomyces nogalater</name>
    <dbReference type="NCBI Taxonomy" id="38314"/>
    <lineage>
        <taxon>Bacteria</taxon>
        <taxon>Bacillati</taxon>
        <taxon>Actinomycetota</taxon>
        <taxon>Actinomycetes</taxon>
        <taxon>Kitasatosporales</taxon>
        <taxon>Streptomycetaceae</taxon>
        <taxon>Streptomyces</taxon>
    </lineage>
</organism>
<evidence type="ECO:0000313" key="1">
    <source>
        <dbReference type="EMBL" id="MFC5655442.1"/>
    </source>
</evidence>
<evidence type="ECO:0000313" key="2">
    <source>
        <dbReference type="Proteomes" id="UP001596065"/>
    </source>
</evidence>
<dbReference type="EMBL" id="JBHSOE010000009">
    <property type="protein sequence ID" value="MFC5655442.1"/>
    <property type="molecule type" value="Genomic_DNA"/>
</dbReference>
<name>A0ABW0WDP6_STRNO</name>
<dbReference type="Proteomes" id="UP001596065">
    <property type="component" value="Unassembled WGS sequence"/>
</dbReference>
<accession>A0ABW0WDP6</accession>
<comment type="caution">
    <text evidence="1">The sequence shown here is derived from an EMBL/GenBank/DDBJ whole genome shotgun (WGS) entry which is preliminary data.</text>
</comment>
<proteinExistence type="predicted"/>